<keyword evidence="5 8" id="KW-0472">Membrane</keyword>
<feature type="transmembrane region" description="Helical" evidence="8">
    <location>
        <begin position="166"/>
        <end position="184"/>
    </location>
</feature>
<organism evidence="9">
    <name type="scientific">Caligus clemensi</name>
    <name type="common">Sea louse</name>
    <dbReference type="NCBI Taxonomy" id="344056"/>
    <lineage>
        <taxon>Eukaryota</taxon>
        <taxon>Metazoa</taxon>
        <taxon>Ecdysozoa</taxon>
        <taxon>Arthropoda</taxon>
        <taxon>Crustacea</taxon>
        <taxon>Multicrustacea</taxon>
        <taxon>Hexanauplia</taxon>
        <taxon>Copepoda</taxon>
        <taxon>Siphonostomatoida</taxon>
        <taxon>Caligidae</taxon>
        <taxon>Caligus</taxon>
    </lineage>
</organism>
<evidence type="ECO:0000256" key="5">
    <source>
        <dbReference type="ARBA" id="ARBA00023136"/>
    </source>
</evidence>
<evidence type="ECO:0000256" key="6">
    <source>
        <dbReference type="ARBA" id="ARBA00031700"/>
    </source>
</evidence>
<evidence type="ECO:0000256" key="8">
    <source>
        <dbReference type="SAM" id="Phobius"/>
    </source>
</evidence>
<feature type="transmembrane region" description="Helical" evidence="8">
    <location>
        <begin position="121"/>
        <end position="146"/>
    </location>
</feature>
<sequence>MAGRAFLLVTSASLSFISACDLVQFLSLSKQQIEIKQLLFFKFEGETFDELPYWFGSLLQDILLTLLFCIQHSLLKSKNLSGLIRNPLHRRVIYVLSQYSVISAIKHFWQPIPEVVIWDARWINAWGLFGFVHTFSWYLIYASFLIMQCPDFSETSPVLKGSLGRFLQHFRHGSFIGFNLILFVRSIMSLDRGILAVIWSTYMYLAWRPDKRDLEYQLAVWELKKKDLSRL</sequence>
<evidence type="ECO:0000256" key="3">
    <source>
        <dbReference type="ARBA" id="ARBA00022692"/>
    </source>
</evidence>
<dbReference type="PANTHER" id="PTHR31040:SF1">
    <property type="entry name" value="NURIM"/>
    <property type="match status" value="1"/>
</dbReference>
<accession>C1C0E9</accession>
<keyword evidence="3 8" id="KW-0812">Transmembrane</keyword>
<dbReference type="PROSITE" id="PS51257">
    <property type="entry name" value="PROKAR_LIPOPROTEIN"/>
    <property type="match status" value="1"/>
</dbReference>
<dbReference type="AlphaFoldDB" id="C1C0E9"/>
<dbReference type="PANTHER" id="PTHR31040">
    <property type="entry name" value="NURIM"/>
    <property type="match status" value="1"/>
</dbReference>
<name>C1C0E9_CALCM</name>
<comment type="subcellular location">
    <subcellularLocation>
        <location evidence="1">Nucleus inner membrane</location>
        <topology evidence="1">Multi-pass membrane protein</topology>
    </subcellularLocation>
</comment>
<evidence type="ECO:0000313" key="9">
    <source>
        <dbReference type="EMBL" id="ACO14752.1"/>
    </source>
</evidence>
<evidence type="ECO:0000256" key="4">
    <source>
        <dbReference type="ARBA" id="ARBA00022989"/>
    </source>
</evidence>
<comment type="similarity">
    <text evidence="2">Belongs to the nurim family.</text>
</comment>
<reference evidence="9" key="1">
    <citation type="submission" date="2009-03" db="EMBL/GenBank/DDBJ databases">
        <title>Caligus clemensi ESTs and full-length cDNAs.</title>
        <authorList>
            <person name="Yasuike M."/>
            <person name="von Schalburg K."/>
            <person name="Cooper G."/>
            <person name="Leong J."/>
            <person name="Jones S.R.M."/>
            <person name="Koop B.F."/>
        </authorList>
    </citation>
    <scope>NUCLEOTIDE SEQUENCE</scope>
    <source>
        <tissue evidence="9">Whole</tissue>
    </source>
</reference>
<gene>
    <name evidence="9" type="primary">NRM</name>
</gene>
<evidence type="ECO:0000256" key="1">
    <source>
        <dbReference type="ARBA" id="ARBA00004473"/>
    </source>
</evidence>
<feature type="transmembrane region" description="Helical" evidence="8">
    <location>
        <begin position="53"/>
        <end position="70"/>
    </location>
</feature>
<evidence type="ECO:0000256" key="2">
    <source>
        <dbReference type="ARBA" id="ARBA00010631"/>
    </source>
</evidence>
<keyword evidence="4 8" id="KW-1133">Transmembrane helix</keyword>
<dbReference type="GO" id="GO:0005637">
    <property type="term" value="C:nuclear inner membrane"/>
    <property type="evidence" value="ECO:0007669"/>
    <property type="project" value="UniProtKB-SubCell"/>
</dbReference>
<evidence type="ECO:0000256" key="7">
    <source>
        <dbReference type="ARBA" id="ARBA00032957"/>
    </source>
</evidence>
<dbReference type="EMBL" id="BT080328">
    <property type="protein sequence ID" value="ACO14752.1"/>
    <property type="molecule type" value="mRNA"/>
</dbReference>
<protein>
    <recommendedName>
        <fullName evidence="7">Nuclear envelope membrane protein</fullName>
    </recommendedName>
    <alternativeName>
        <fullName evidence="6">Nuclear rim protein</fullName>
    </alternativeName>
</protein>
<proteinExistence type="evidence at transcript level"/>
<dbReference type="InterPro" id="IPR033580">
    <property type="entry name" value="Nurim-like"/>
</dbReference>